<evidence type="ECO:0000313" key="3">
    <source>
        <dbReference type="WBParaSite" id="PSAMB.scaffold8125size6592.g30971.t1"/>
    </source>
</evidence>
<feature type="region of interest" description="Disordered" evidence="1">
    <location>
        <begin position="60"/>
        <end position="97"/>
    </location>
</feature>
<accession>A0A914XJL8</accession>
<keyword evidence="2" id="KW-1185">Reference proteome</keyword>
<sequence length="97" mass="10554">MTKPIDLAVRSWPFVALTTRATVRGAALSGARSDWLMGGRMPALSDRRRRSIGFRHRTLLTRRTTSSSSSPRASSASSFVSYSPESAAEMNAAVRPL</sequence>
<feature type="compositionally biased region" description="Low complexity" evidence="1">
    <location>
        <begin position="61"/>
        <end position="88"/>
    </location>
</feature>
<dbReference type="Proteomes" id="UP000887566">
    <property type="component" value="Unplaced"/>
</dbReference>
<dbReference type="AlphaFoldDB" id="A0A914XJL8"/>
<reference evidence="3" key="1">
    <citation type="submission" date="2022-11" db="UniProtKB">
        <authorList>
            <consortium name="WormBaseParasite"/>
        </authorList>
    </citation>
    <scope>IDENTIFICATION</scope>
</reference>
<dbReference type="WBParaSite" id="PSAMB.scaffold8125size6592.g30971.t1">
    <property type="protein sequence ID" value="PSAMB.scaffold8125size6592.g30971.t1"/>
    <property type="gene ID" value="PSAMB.scaffold8125size6592.g30971"/>
</dbReference>
<proteinExistence type="predicted"/>
<evidence type="ECO:0000256" key="1">
    <source>
        <dbReference type="SAM" id="MobiDB-lite"/>
    </source>
</evidence>
<protein>
    <submittedName>
        <fullName evidence="3">Secreted protein</fullName>
    </submittedName>
</protein>
<organism evidence="2 3">
    <name type="scientific">Plectus sambesii</name>
    <dbReference type="NCBI Taxonomy" id="2011161"/>
    <lineage>
        <taxon>Eukaryota</taxon>
        <taxon>Metazoa</taxon>
        <taxon>Ecdysozoa</taxon>
        <taxon>Nematoda</taxon>
        <taxon>Chromadorea</taxon>
        <taxon>Plectida</taxon>
        <taxon>Plectina</taxon>
        <taxon>Plectoidea</taxon>
        <taxon>Plectidae</taxon>
        <taxon>Plectus</taxon>
    </lineage>
</organism>
<name>A0A914XJL8_9BILA</name>
<evidence type="ECO:0000313" key="2">
    <source>
        <dbReference type="Proteomes" id="UP000887566"/>
    </source>
</evidence>